<evidence type="ECO:0000313" key="3">
    <source>
        <dbReference type="EMBL" id="KRT79960.1"/>
    </source>
</evidence>
<dbReference type="EMBL" id="LJIG01022553">
    <property type="protein sequence ID" value="KRT79960.1"/>
    <property type="molecule type" value="Genomic_DNA"/>
</dbReference>
<organism evidence="3 4">
    <name type="scientific">Oryctes borbonicus</name>
    <dbReference type="NCBI Taxonomy" id="1629725"/>
    <lineage>
        <taxon>Eukaryota</taxon>
        <taxon>Metazoa</taxon>
        <taxon>Ecdysozoa</taxon>
        <taxon>Arthropoda</taxon>
        <taxon>Hexapoda</taxon>
        <taxon>Insecta</taxon>
        <taxon>Pterygota</taxon>
        <taxon>Neoptera</taxon>
        <taxon>Endopterygota</taxon>
        <taxon>Coleoptera</taxon>
        <taxon>Polyphaga</taxon>
        <taxon>Scarabaeiformia</taxon>
        <taxon>Scarabaeidae</taxon>
        <taxon>Dynastinae</taxon>
        <taxon>Oryctes</taxon>
    </lineage>
</organism>
<reference evidence="3 4" key="1">
    <citation type="submission" date="2015-09" db="EMBL/GenBank/DDBJ databases">
        <title>Draft genome of the scarab beetle Oryctes borbonicus.</title>
        <authorList>
            <person name="Meyer J.M."/>
            <person name="Markov G.V."/>
            <person name="Baskaran P."/>
            <person name="Herrmann M."/>
            <person name="Sommer R.J."/>
            <person name="Roedelsperger C."/>
        </authorList>
    </citation>
    <scope>NUCLEOTIDE SEQUENCE [LARGE SCALE GENOMIC DNA]</scope>
    <source>
        <strain evidence="3">OB123</strain>
        <tissue evidence="3">Whole animal</tissue>
    </source>
</reference>
<feature type="non-terminal residue" evidence="3">
    <location>
        <position position="304"/>
    </location>
</feature>
<dbReference type="AlphaFoldDB" id="A0A0T6AXZ6"/>
<evidence type="ECO:0000256" key="1">
    <source>
        <dbReference type="SAM" id="MobiDB-lite"/>
    </source>
</evidence>
<dbReference type="InterPro" id="IPR027330">
    <property type="entry name" value="TPX2_central_dom"/>
</dbReference>
<dbReference type="OrthoDB" id="1684416at2759"/>
<protein>
    <recommendedName>
        <fullName evidence="2">TPX2 central domain-containing protein</fullName>
    </recommendedName>
</protein>
<feature type="domain" description="TPX2 central" evidence="2">
    <location>
        <begin position="209"/>
        <end position="279"/>
    </location>
</feature>
<dbReference type="Pfam" id="PF12214">
    <property type="entry name" value="TPX2_importin"/>
    <property type="match status" value="1"/>
</dbReference>
<feature type="region of interest" description="Disordered" evidence="1">
    <location>
        <begin position="197"/>
        <end position="222"/>
    </location>
</feature>
<proteinExistence type="predicted"/>
<sequence length="304" mass="34671">MSENFSFNAPTYFDFNPQNINEVNDSVEMYFETDHECVITTSSKTCSCDPLALDHECLCSGQRTEEPVSCIEEHSAALITAEDPKMVTEYGTPITEAIPLEIEDFHDQDPRTKLRKSMSTGNLASLQRQHSENVESLSHLNLNTNNYSFKRNRSVSRERISQLAQPKIHGHGSYVSIAEQISKFYGTCHKTNGNKEEINAGKKGKPLSSTIPQSPALGTRYRQRQNQVLTTEEMELFEIEEYKKLQMKALPLNPKIFKGPMKPLNFFKKPSTVVKPFNLTEYPIKKPEQISNNNNKFQVQQRSQ</sequence>
<name>A0A0T6AXZ6_9SCAR</name>
<comment type="caution">
    <text evidence="3">The sequence shown here is derived from an EMBL/GenBank/DDBJ whole genome shotgun (WGS) entry which is preliminary data.</text>
</comment>
<dbReference type="Proteomes" id="UP000051574">
    <property type="component" value="Unassembled WGS sequence"/>
</dbReference>
<evidence type="ECO:0000313" key="4">
    <source>
        <dbReference type="Proteomes" id="UP000051574"/>
    </source>
</evidence>
<evidence type="ECO:0000259" key="2">
    <source>
        <dbReference type="Pfam" id="PF12214"/>
    </source>
</evidence>
<gene>
    <name evidence="3" type="ORF">AMK59_8742</name>
</gene>
<accession>A0A0T6AXZ6</accession>
<keyword evidence="4" id="KW-1185">Reference proteome</keyword>